<dbReference type="InterPro" id="IPR037197">
    <property type="entry name" value="WWE_dom_sf"/>
</dbReference>
<dbReference type="SMART" id="SM00678">
    <property type="entry name" value="WWE"/>
    <property type="match status" value="1"/>
</dbReference>
<dbReference type="GO" id="GO:0016055">
    <property type="term" value="P:Wnt signaling pathway"/>
    <property type="evidence" value="ECO:0007669"/>
    <property type="project" value="InterPro"/>
</dbReference>
<dbReference type="SUPFAM" id="SSF117839">
    <property type="entry name" value="WWE domain"/>
    <property type="match status" value="1"/>
</dbReference>
<dbReference type="AlphaFoldDB" id="A8XKE3"/>
<dbReference type="InterPro" id="IPR004170">
    <property type="entry name" value="WWE_dom"/>
</dbReference>
<evidence type="ECO:0000259" key="8">
    <source>
        <dbReference type="PROSITE" id="PS50918"/>
    </source>
</evidence>
<evidence type="ECO:0000256" key="6">
    <source>
        <dbReference type="SAM" id="Phobius"/>
    </source>
</evidence>
<dbReference type="InterPro" id="IPR017907">
    <property type="entry name" value="Znf_RING_CS"/>
</dbReference>
<evidence type="ECO:0000259" key="7">
    <source>
        <dbReference type="PROSITE" id="PS50089"/>
    </source>
</evidence>
<dbReference type="eggNOG" id="KOG0824">
    <property type="taxonomic scope" value="Eukaryota"/>
</dbReference>
<dbReference type="HOGENOM" id="CLU_886319_0_0_1"/>
<dbReference type="Gene3D" id="3.30.40.10">
    <property type="entry name" value="Zinc/RING finger domain, C3HC4 (zinc finger)"/>
    <property type="match status" value="1"/>
</dbReference>
<feature type="domain" description="WWE" evidence="8">
    <location>
        <begin position="97"/>
        <end position="174"/>
    </location>
</feature>
<reference evidence="9 10" key="1">
    <citation type="journal article" date="2003" name="PLoS Biol.">
        <title>The genome sequence of Caenorhabditis briggsae: a platform for comparative genomics.</title>
        <authorList>
            <person name="Stein L.D."/>
            <person name="Bao Z."/>
            <person name="Blasiar D."/>
            <person name="Blumenthal T."/>
            <person name="Brent M.R."/>
            <person name="Chen N."/>
            <person name="Chinwalla A."/>
            <person name="Clarke L."/>
            <person name="Clee C."/>
            <person name="Coghlan A."/>
            <person name="Coulson A."/>
            <person name="D'Eustachio P."/>
            <person name="Fitch D.H."/>
            <person name="Fulton L.A."/>
            <person name="Fulton R.E."/>
            <person name="Griffiths-Jones S."/>
            <person name="Harris T.W."/>
            <person name="Hillier L.W."/>
            <person name="Kamath R."/>
            <person name="Kuwabara P.E."/>
            <person name="Mardis E.R."/>
            <person name="Marra M.A."/>
            <person name="Miner T.L."/>
            <person name="Minx P."/>
            <person name="Mullikin J.C."/>
            <person name="Plumb R.W."/>
            <person name="Rogers J."/>
            <person name="Schein J.E."/>
            <person name="Sohrmann M."/>
            <person name="Spieth J."/>
            <person name="Stajich J.E."/>
            <person name="Wei C."/>
            <person name="Willey D."/>
            <person name="Wilson R.K."/>
            <person name="Durbin R."/>
            <person name="Waterston R.H."/>
        </authorList>
    </citation>
    <scope>NUCLEOTIDE SEQUENCE [LARGE SCALE GENOMIC DNA]</scope>
    <source>
        <strain evidence="9 10">AF16</strain>
    </source>
</reference>
<dbReference type="Pfam" id="PF02825">
    <property type="entry name" value="WWE"/>
    <property type="match status" value="1"/>
</dbReference>
<accession>A8XKE3</accession>
<keyword evidence="2 4" id="KW-0863">Zinc-finger</keyword>
<keyword evidence="6" id="KW-1133">Transmembrane helix</keyword>
<sequence>MEQDLNDVREEEEIVVEEEEEEEKHQTDSMCGICLCEQMIPTRIDDCGHSFCFLCLKSVPVRKCRYDVDIRLECTPEMAAEVFSDIKRQEDNTFGSTIFKIKNPGNRKFFWIYEARGSGWYRYDPRTELVLEDCYRKNKKSCEVEICGKKFTIDIGKKTQTRGELHSEKRCIQRIETEDIYRYNVKGIAGNQCHFFPITNLPYTSQIRLCCNELRALQTTDQERNIFQQTVPMRGSTPAVVELVQDPQVEVEAVEVAHENISIDLARIVFFYSFIILVAYFIWSRVMDQVLDVMVKYQPRSRKKRIEFLPDELI</sequence>
<dbReference type="InterPro" id="IPR013083">
    <property type="entry name" value="Znf_RING/FYVE/PHD"/>
</dbReference>
<evidence type="ECO:0000313" key="10">
    <source>
        <dbReference type="Proteomes" id="UP000008549"/>
    </source>
</evidence>
<dbReference type="InterPro" id="IPR018123">
    <property type="entry name" value="WWE-dom_subgr"/>
</dbReference>
<gene>
    <name evidence="9" type="ORF">CBG14663</name>
    <name evidence="9" type="ORF">CBG_14663</name>
</gene>
<dbReference type="GO" id="GO:0061630">
    <property type="term" value="F:ubiquitin protein ligase activity"/>
    <property type="evidence" value="ECO:0007669"/>
    <property type="project" value="InterPro"/>
</dbReference>
<dbReference type="KEGG" id="cbr:CBG_14663"/>
<dbReference type="EMBL" id="HE600983">
    <property type="protein sequence ID" value="CAP33117.1"/>
    <property type="molecule type" value="Genomic_DNA"/>
</dbReference>
<feature type="compositionally biased region" description="Acidic residues" evidence="5">
    <location>
        <begin position="1"/>
        <end position="22"/>
    </location>
</feature>
<dbReference type="InterPro" id="IPR001841">
    <property type="entry name" value="Znf_RING"/>
</dbReference>
<dbReference type="GO" id="GO:0005634">
    <property type="term" value="C:nucleus"/>
    <property type="evidence" value="ECO:0000318"/>
    <property type="project" value="GO_Central"/>
</dbReference>
<dbReference type="PROSITE" id="PS50918">
    <property type="entry name" value="WWE"/>
    <property type="match status" value="1"/>
</dbReference>
<dbReference type="PROSITE" id="PS00518">
    <property type="entry name" value="ZF_RING_1"/>
    <property type="match status" value="1"/>
</dbReference>
<keyword evidence="10" id="KW-1185">Reference proteome</keyword>
<dbReference type="PROSITE" id="PS50089">
    <property type="entry name" value="ZF_RING_2"/>
    <property type="match status" value="1"/>
</dbReference>
<keyword evidence="3" id="KW-0862">Zinc</keyword>
<feature type="domain" description="RING-type" evidence="7">
    <location>
        <begin position="31"/>
        <end position="67"/>
    </location>
</feature>
<dbReference type="GO" id="GO:0004842">
    <property type="term" value="F:ubiquitin-protein transferase activity"/>
    <property type="evidence" value="ECO:0000318"/>
    <property type="project" value="GO_Central"/>
</dbReference>
<evidence type="ECO:0000313" key="9">
    <source>
        <dbReference type="EMBL" id="CAP33117.1"/>
    </source>
</evidence>
<dbReference type="SUPFAM" id="SSF57850">
    <property type="entry name" value="RING/U-box"/>
    <property type="match status" value="1"/>
</dbReference>
<dbReference type="STRING" id="6238.A8XKE3"/>
<dbReference type="Gene3D" id="3.30.720.50">
    <property type="match status" value="1"/>
</dbReference>
<evidence type="ECO:0000256" key="2">
    <source>
        <dbReference type="ARBA" id="ARBA00022771"/>
    </source>
</evidence>
<reference evidence="9 10" key="2">
    <citation type="journal article" date="2011" name="PLoS Genet.">
        <title>Caenorhabditis briggsae recombinant inbred line genotypes reveal inter-strain incompatibility and the evolution of recombination.</title>
        <authorList>
            <person name="Ross J.A."/>
            <person name="Koboldt D.C."/>
            <person name="Staisch J.E."/>
            <person name="Chamberlin H.M."/>
            <person name="Gupta B.P."/>
            <person name="Miller R.D."/>
            <person name="Baird S.E."/>
            <person name="Haag E.S."/>
        </authorList>
    </citation>
    <scope>NUCLEOTIDE SEQUENCE [LARGE SCALE GENOMIC DNA]</scope>
    <source>
        <strain evidence="9 10">AF16</strain>
    </source>
</reference>
<dbReference type="GO" id="GO:0008270">
    <property type="term" value="F:zinc ion binding"/>
    <property type="evidence" value="ECO:0007669"/>
    <property type="project" value="UniProtKB-KW"/>
</dbReference>
<dbReference type="InterPro" id="IPR033509">
    <property type="entry name" value="RNF146"/>
</dbReference>
<dbReference type="GO" id="GO:0005737">
    <property type="term" value="C:cytoplasm"/>
    <property type="evidence" value="ECO:0000318"/>
    <property type="project" value="GO_Central"/>
</dbReference>
<evidence type="ECO:0000256" key="5">
    <source>
        <dbReference type="SAM" id="MobiDB-lite"/>
    </source>
</evidence>
<feature type="region of interest" description="Disordered" evidence="5">
    <location>
        <begin position="1"/>
        <end position="23"/>
    </location>
</feature>
<keyword evidence="1" id="KW-0479">Metal-binding</keyword>
<feature type="transmembrane region" description="Helical" evidence="6">
    <location>
        <begin position="265"/>
        <end position="283"/>
    </location>
</feature>
<dbReference type="GO" id="GO:0006511">
    <property type="term" value="P:ubiquitin-dependent protein catabolic process"/>
    <property type="evidence" value="ECO:0000318"/>
    <property type="project" value="GO_Central"/>
</dbReference>
<keyword evidence="6" id="KW-0812">Transmembrane</keyword>
<keyword evidence="6" id="KW-0472">Membrane</keyword>
<dbReference type="RefSeq" id="XP_002644678.1">
    <property type="nucleotide sequence ID" value="XM_002644632.1"/>
</dbReference>
<dbReference type="PANTHER" id="PTHR13417:SF7">
    <property type="entry name" value="RING-TYPE DOMAIN-CONTAINING PROTEIN"/>
    <property type="match status" value="1"/>
</dbReference>
<dbReference type="Proteomes" id="UP000008549">
    <property type="component" value="Unassembled WGS sequence"/>
</dbReference>
<dbReference type="CTD" id="8586674"/>
<protein>
    <submittedName>
        <fullName evidence="9">Protein CBG14663</fullName>
    </submittedName>
</protein>
<dbReference type="PANTHER" id="PTHR13417">
    <property type="entry name" value="E3 UBIQUITIN-PROTEIN LIGASE RNF146"/>
    <property type="match status" value="1"/>
</dbReference>
<proteinExistence type="predicted"/>
<evidence type="ECO:0000256" key="3">
    <source>
        <dbReference type="ARBA" id="ARBA00022833"/>
    </source>
</evidence>
<evidence type="ECO:0000256" key="1">
    <source>
        <dbReference type="ARBA" id="ARBA00022723"/>
    </source>
</evidence>
<name>A8XKE3_CAEBR</name>
<organism evidence="9 10">
    <name type="scientific">Caenorhabditis briggsae</name>
    <dbReference type="NCBI Taxonomy" id="6238"/>
    <lineage>
        <taxon>Eukaryota</taxon>
        <taxon>Metazoa</taxon>
        <taxon>Ecdysozoa</taxon>
        <taxon>Nematoda</taxon>
        <taxon>Chromadorea</taxon>
        <taxon>Rhabditida</taxon>
        <taxon>Rhabditina</taxon>
        <taxon>Rhabditomorpha</taxon>
        <taxon>Rhabditoidea</taxon>
        <taxon>Rhabditidae</taxon>
        <taxon>Peloderinae</taxon>
        <taxon>Caenorhabditis</taxon>
    </lineage>
</organism>
<evidence type="ECO:0000256" key="4">
    <source>
        <dbReference type="PROSITE-ProRule" id="PRU00175"/>
    </source>
</evidence>
<dbReference type="GeneID" id="8586674"/>
<dbReference type="GO" id="GO:0072572">
    <property type="term" value="F:poly-ADP-D-ribose binding"/>
    <property type="evidence" value="ECO:0000318"/>
    <property type="project" value="GO_Central"/>
</dbReference>
<dbReference type="InParanoid" id="A8XKE3"/>